<reference evidence="1 2" key="1">
    <citation type="journal article" date="2008" name="Environ. Microbiol.">
        <title>The genome of Erwinia tasmaniensis strain Et1/99, a non-pathogenic bacterium in the genus Erwinia.</title>
        <authorList>
            <person name="Kube M."/>
            <person name="Migdoll A.M."/>
            <person name="Mueller I."/>
            <person name="Kuhl H."/>
            <person name="Beck A."/>
            <person name="Reinhardt R."/>
            <person name="Geider K."/>
        </authorList>
    </citation>
    <scope>NUCLEOTIDE SEQUENCE [LARGE SCALE GENOMIC DNA]</scope>
    <source>
        <strain evidence="2">DSM 17950 / CFBP 7177 / CIP 109463 / NCPPB 4357 / Et1/99</strain>
        <plasmid evidence="2">pET49</plasmid>
    </source>
</reference>
<evidence type="ECO:0000313" key="2">
    <source>
        <dbReference type="Proteomes" id="UP000001726"/>
    </source>
</evidence>
<name>B2VAW6_ERWT9</name>
<accession>B2VAW6</accession>
<keyword evidence="2" id="KW-1185">Reference proteome</keyword>
<dbReference type="EMBL" id="CU468131">
    <property type="protein sequence ID" value="CAO94886.1"/>
    <property type="molecule type" value="Genomic_DNA"/>
</dbReference>
<keyword evidence="1" id="KW-0614">Plasmid</keyword>
<geneLocation type="plasmid" evidence="1 2">
    <name>pET49</name>
</geneLocation>
<gene>
    <name evidence="1" type="ordered locus">ETA_pET490440</name>
</gene>
<dbReference type="Proteomes" id="UP000001726">
    <property type="component" value="Plasmid pET49"/>
</dbReference>
<organism evidence="1 2">
    <name type="scientific">Erwinia tasmaniensis (strain DSM 17950 / CFBP 7177 / CIP 109463 / NCPPB 4357 / Et1/99)</name>
    <dbReference type="NCBI Taxonomy" id="465817"/>
    <lineage>
        <taxon>Bacteria</taxon>
        <taxon>Pseudomonadati</taxon>
        <taxon>Pseudomonadota</taxon>
        <taxon>Gammaproteobacteria</taxon>
        <taxon>Enterobacterales</taxon>
        <taxon>Erwiniaceae</taxon>
        <taxon>Erwinia</taxon>
    </lineage>
</organism>
<proteinExistence type="predicted"/>
<sequence>MNIQRDNDMIVKNKAYDIPCFHESVKRDFESGLITLKQAATEFFKSNWTPFVDIEYTKKQLGI</sequence>
<evidence type="ECO:0000313" key="1">
    <source>
        <dbReference type="EMBL" id="CAO94886.1"/>
    </source>
</evidence>
<protein>
    <submittedName>
        <fullName evidence="1">Uncharacterized protein</fullName>
    </submittedName>
</protein>
<dbReference type="HOGENOM" id="CLU_2938027_0_0_6"/>
<dbReference type="AlphaFoldDB" id="B2VAW6"/>
<dbReference type="KEGG" id="eta:ETA_pET490440"/>